<accession>F0ZZ12</accession>
<dbReference type="GO" id="GO:0031048">
    <property type="term" value="P:regulatory ncRNA-mediated heterochromatin formation"/>
    <property type="evidence" value="ECO:0000318"/>
    <property type="project" value="GO_Central"/>
</dbReference>
<feature type="compositionally biased region" description="Low complexity" evidence="4">
    <location>
        <begin position="82"/>
        <end position="94"/>
    </location>
</feature>
<evidence type="ECO:0000256" key="4">
    <source>
        <dbReference type="SAM" id="MobiDB-lite"/>
    </source>
</evidence>
<keyword evidence="6" id="KW-1185">Reference proteome</keyword>
<dbReference type="eggNOG" id="KOG1972">
    <property type="taxonomic scope" value="Eukaryota"/>
</dbReference>
<dbReference type="AlphaFoldDB" id="F0ZZ12"/>
<dbReference type="RefSeq" id="XP_003292652.1">
    <property type="nucleotide sequence ID" value="XM_003292604.1"/>
</dbReference>
<feature type="compositionally biased region" description="Basic residues" evidence="4">
    <location>
        <begin position="121"/>
        <end position="131"/>
    </location>
</feature>
<feature type="compositionally biased region" description="Low complexity" evidence="4">
    <location>
        <begin position="105"/>
        <end position="116"/>
    </location>
</feature>
<dbReference type="GO" id="GO:1902369">
    <property type="term" value="P:negative regulation of RNA catabolic process"/>
    <property type="evidence" value="ECO:0000318"/>
    <property type="project" value="GO_Central"/>
</dbReference>
<dbReference type="OMA" id="AYRNNTE"/>
<dbReference type="STRING" id="5786.F0ZZ12"/>
<feature type="region of interest" description="Disordered" evidence="4">
    <location>
        <begin position="163"/>
        <end position="182"/>
    </location>
</feature>
<dbReference type="PANTHER" id="PTHR13471:SF0">
    <property type="entry name" value="NUCLEAR EXOSOME REGULATOR NRDE2"/>
    <property type="match status" value="1"/>
</dbReference>
<dbReference type="SUPFAM" id="SSF48452">
    <property type="entry name" value="TPR-like"/>
    <property type="match status" value="1"/>
</dbReference>
<keyword evidence="3" id="KW-0539">Nucleus</keyword>
<dbReference type="OrthoDB" id="297219at2759"/>
<dbReference type="Pfam" id="PF08424">
    <property type="entry name" value="NRDE-2"/>
    <property type="match status" value="1"/>
</dbReference>
<feature type="compositionally biased region" description="Low complexity" evidence="4">
    <location>
        <begin position="35"/>
        <end position="46"/>
    </location>
</feature>
<dbReference type="Gene3D" id="1.25.40.10">
    <property type="entry name" value="Tetratricopeptide repeat domain"/>
    <property type="match status" value="2"/>
</dbReference>
<reference evidence="6" key="1">
    <citation type="journal article" date="2011" name="Genome Biol.">
        <title>Comparative genomics of the social amoebae Dictyostelium discoideum and Dictyostelium purpureum.</title>
        <authorList>
            <consortium name="US DOE Joint Genome Institute (JGI-PGF)"/>
            <person name="Sucgang R."/>
            <person name="Kuo A."/>
            <person name="Tian X."/>
            <person name="Salerno W."/>
            <person name="Parikh A."/>
            <person name="Feasley C.L."/>
            <person name="Dalin E."/>
            <person name="Tu H."/>
            <person name="Huang E."/>
            <person name="Barry K."/>
            <person name="Lindquist E."/>
            <person name="Shapiro H."/>
            <person name="Bruce D."/>
            <person name="Schmutz J."/>
            <person name="Salamov A."/>
            <person name="Fey P."/>
            <person name="Gaudet P."/>
            <person name="Anjard C."/>
            <person name="Babu M.M."/>
            <person name="Basu S."/>
            <person name="Bushmanova Y."/>
            <person name="van der Wel H."/>
            <person name="Katoh-Kurasawa M."/>
            <person name="Dinh C."/>
            <person name="Coutinho P.M."/>
            <person name="Saito T."/>
            <person name="Elias M."/>
            <person name="Schaap P."/>
            <person name="Kay R.R."/>
            <person name="Henrissat B."/>
            <person name="Eichinger L."/>
            <person name="Rivero F."/>
            <person name="Putnam N.H."/>
            <person name="West C.M."/>
            <person name="Loomis W.F."/>
            <person name="Chisholm R.L."/>
            <person name="Shaulsky G."/>
            <person name="Strassmann J.E."/>
            <person name="Queller D.C."/>
            <person name="Kuspa A."/>
            <person name="Grigoriev I.V."/>
        </authorList>
    </citation>
    <scope>NUCLEOTIDE SEQUENCE [LARGE SCALE GENOMIC DNA]</scope>
    <source>
        <strain evidence="6">QSDP1</strain>
    </source>
</reference>
<dbReference type="KEGG" id="dpp:DICPUDRAFT_99413"/>
<evidence type="ECO:0008006" key="7">
    <source>
        <dbReference type="Google" id="ProtNLM"/>
    </source>
</evidence>
<evidence type="ECO:0000256" key="1">
    <source>
        <dbReference type="ARBA" id="ARBA00004123"/>
    </source>
</evidence>
<sequence>MTQPQPKKPLFAAYSSNKNPILIDEKNKNDKINITPPSSHHPSPTSSRPPSPPPIPISKNKASAYFNITFDDELPPSPPPSASTSTTIIPSSSSSKKRINQTTYSSSSSSSDSDNSNDNKKRNKNKKKPKKSTLSFLNDDDFSNSDTSSSDNEGFDYKRKKYKREEKEEIERERKDRKKKRIEKDKKYYSDKDRNAISNDLFQSTESNDQYYFENTGNKSKINMMNIPKNLNYNYDNTMILGLKDYKLAFNKKDGFQIENSNAFSSSKNNQQKTRYFKNQPPSTIIDNKLVEKVFPIPNLLDPSKDKSATEIKLVVNQDTNDDNEENETYETKLQRRLLKENSELNYKVEQNPTDIDRWLDLVKFQENFQQFSAKKSRSKFSMYDRQLTIYKNALMANPDSERLTIEYLKLASEIWDQERVLNLWNALIQKSTQDFLDYQQQVHSQHQAHPTIISEDLWREYINFCLSNFNNFTVNKMKETITQVIRKLLIKRRSFKVKEKNFMERVQVVEESILQFLSQLTRFLHQAGYSERVVGIYQALIELNCFEPIALSNEPQSVLLKEFKEFWVSNNYAKIGESNSIGWSNAYNQILNDKINSTGKNDGGLEDLDNLSIEEIEKLLKEQEDLEKQSELNQNNNENLFTINESNFNEQNDDDINQDDQDINKTKESYKNKNTPESIHENKFINWGKNEIKKDTSKWLPLNIDKATLNDEMGEENDQDTDRVVLFNDVFDLLFKFVRDEIKIELIFQFLEFLGVPIVLDDKIPPRFPFNHPLRRESINSINENNISLLFKDLQDPKQINTATWYRTFENLRKHQPLSKDRIQFIDSVFKLILDSSNIKVKEKLYISYIHFKATYSMDEAKIYTKQLCEKFKQLIYFDIYASLEIKSNKINESKSIYQTTLQYTNQLIQPNKSSPQQQQQQHQININQQLQFQIDFIYREYLFLELDFIYQSVQKDPQILKRFINNSKQNNGSILDMFTLPIHILQCYIESNYKKYTPTNNNNITIKTRLDYLKFKFNEKYQQYITNHQQHQHTPPSIDFVLCFLVLELIYSGFDKSLFLFNQFISIYFKKFTINHEILTIRFIEIVCKIGKLVNIEPFKIKDLIIKSLDDYYDHPKLITLFLNWEGTNQLINRVRVYFDLQSNKNYSAIFWLFSIRFEINKQGAALRIKSLFEKSIQLSRCKHNFILWKLYIEFELNRGKVNTAKSIYYRAIKELPWSKTIWLLPFTNDKLSSSFSDSEFVDCIKLLKEKGIRLREKPVQ</sequence>
<dbReference type="FunCoup" id="F0ZZ12">
    <property type="interactions" value="245"/>
</dbReference>
<dbReference type="GeneID" id="10508615"/>
<dbReference type="VEuPathDB" id="AmoebaDB:DICPUDRAFT_99413"/>
<comment type="subcellular location">
    <subcellularLocation>
        <location evidence="1">Nucleus</location>
    </subcellularLocation>
</comment>
<evidence type="ECO:0000256" key="2">
    <source>
        <dbReference type="ARBA" id="ARBA00009265"/>
    </source>
</evidence>
<dbReference type="PANTHER" id="PTHR13471">
    <property type="entry name" value="TETRATRICOPEPTIDE-LIKE HELICAL"/>
    <property type="match status" value="1"/>
</dbReference>
<dbReference type="GO" id="GO:0005634">
    <property type="term" value="C:nucleus"/>
    <property type="evidence" value="ECO:0007669"/>
    <property type="project" value="UniProtKB-SubCell"/>
</dbReference>
<dbReference type="EMBL" id="GL871298">
    <property type="protein sequence ID" value="EGC30809.1"/>
    <property type="molecule type" value="Genomic_DNA"/>
</dbReference>
<evidence type="ECO:0000313" key="6">
    <source>
        <dbReference type="Proteomes" id="UP000001064"/>
    </source>
</evidence>
<feature type="compositionally biased region" description="Pro residues" evidence="4">
    <location>
        <begin position="47"/>
        <end position="56"/>
    </location>
</feature>
<dbReference type="InterPro" id="IPR013633">
    <property type="entry name" value="NRDE-2"/>
</dbReference>
<dbReference type="InterPro" id="IPR011990">
    <property type="entry name" value="TPR-like_helical_dom_sf"/>
</dbReference>
<organism evidence="5 6">
    <name type="scientific">Dictyostelium purpureum</name>
    <name type="common">Slime mold</name>
    <dbReference type="NCBI Taxonomy" id="5786"/>
    <lineage>
        <taxon>Eukaryota</taxon>
        <taxon>Amoebozoa</taxon>
        <taxon>Evosea</taxon>
        <taxon>Eumycetozoa</taxon>
        <taxon>Dictyostelia</taxon>
        <taxon>Dictyosteliales</taxon>
        <taxon>Dictyosteliaceae</taxon>
        <taxon>Dictyostelium</taxon>
    </lineage>
</organism>
<evidence type="ECO:0000256" key="3">
    <source>
        <dbReference type="ARBA" id="ARBA00023242"/>
    </source>
</evidence>
<name>F0ZZ12_DICPU</name>
<gene>
    <name evidence="5" type="ORF">DICPUDRAFT_99413</name>
</gene>
<dbReference type="Proteomes" id="UP000001064">
    <property type="component" value="Unassembled WGS sequence"/>
</dbReference>
<dbReference type="InParanoid" id="F0ZZ12"/>
<feature type="compositionally biased region" description="Basic and acidic residues" evidence="4">
    <location>
        <begin position="163"/>
        <end position="174"/>
    </location>
</feature>
<feature type="region of interest" description="Disordered" evidence="4">
    <location>
        <begin position="1"/>
        <end position="155"/>
    </location>
</feature>
<comment type="similarity">
    <text evidence="2">Belongs to the NRDE2 family.</text>
</comment>
<protein>
    <recommendedName>
        <fullName evidence="7">Suppressor of forked domain-containing protein</fullName>
    </recommendedName>
</protein>
<evidence type="ECO:0000313" key="5">
    <source>
        <dbReference type="EMBL" id="EGC30809.1"/>
    </source>
</evidence>
<proteinExistence type="inferred from homology"/>